<accession>A0AAW6TZX3</accession>
<evidence type="ECO:0000313" key="2">
    <source>
        <dbReference type="Proteomes" id="UP001431776"/>
    </source>
</evidence>
<dbReference type="Proteomes" id="UP001431776">
    <property type="component" value="Unassembled WGS sequence"/>
</dbReference>
<dbReference type="AlphaFoldDB" id="A0AAW6TZX3"/>
<comment type="caution">
    <text evidence="1">The sequence shown here is derived from an EMBL/GenBank/DDBJ whole genome shotgun (WGS) entry which is preliminary data.</text>
</comment>
<sequence>MPLECKRLPEIVPNYSLTGDLLSFLRCGLQYRYHNGSSLPPSRPVQLWFGEFIHGVMEAAYRLWSSSAPPPVFPWPCNPTPYLGDAPPGREPHDIGTIGDSVEDTLRVQGKISRSKDVRASAYRRVKAAVNEIAPDLFPLVASAEERVIGTRTLVSPNNADLRNLRTNRYELHGVIDVLTDVQLNSVPPENVFHRAIAAGCPALPEHFEVVVDYKGSRRPAMNHVYWNQAAWQVQTYAWLRTRQPDSLPVVAGVLIYVNELAPIGDDLQELQHEIRDGITDVVPENGTADGYALSLWQHSRAVPDLSPSFRIGRAIRVVAVTPETQANATANFDRVVLDIEKCVAQEANAGTIRGHWDAGGDASTCIACDFRHFCPSPAPRQGNGLRQITAPPAP</sequence>
<reference evidence="1" key="1">
    <citation type="submission" date="2023-05" db="EMBL/GenBank/DDBJ databases">
        <title>Anaerotaeda fermentans gen. nov., sp. nov., a novel anaerobic planctomycete of the new family within the order Sedimentisphaerales isolated from Taman Peninsula, Russia.</title>
        <authorList>
            <person name="Khomyakova M.A."/>
            <person name="Merkel A.Y."/>
            <person name="Slobodkin A.I."/>
        </authorList>
    </citation>
    <scope>NUCLEOTIDE SEQUENCE</scope>
    <source>
        <strain evidence="1">M17dextr</strain>
    </source>
</reference>
<protein>
    <submittedName>
        <fullName evidence="1">PD-(D/E)XK nuclease family protein</fullName>
    </submittedName>
</protein>
<evidence type="ECO:0000313" key="1">
    <source>
        <dbReference type="EMBL" id="MDI6449103.1"/>
    </source>
</evidence>
<proteinExistence type="predicted"/>
<dbReference type="EMBL" id="JASCXX010000008">
    <property type="protein sequence ID" value="MDI6449103.1"/>
    <property type="molecule type" value="Genomic_DNA"/>
</dbReference>
<keyword evidence="2" id="KW-1185">Reference proteome</keyword>
<gene>
    <name evidence="1" type="ORF">QJ522_08610</name>
</gene>
<name>A0AAW6TZX3_9BACT</name>
<organism evidence="1 2">
    <name type="scientific">Anaerobaca lacustris</name>
    <dbReference type="NCBI Taxonomy" id="3044600"/>
    <lineage>
        <taxon>Bacteria</taxon>
        <taxon>Pseudomonadati</taxon>
        <taxon>Planctomycetota</taxon>
        <taxon>Phycisphaerae</taxon>
        <taxon>Sedimentisphaerales</taxon>
        <taxon>Anaerobacaceae</taxon>
        <taxon>Anaerobaca</taxon>
    </lineage>
</organism>